<dbReference type="SUPFAM" id="SSF56519">
    <property type="entry name" value="Penicillin binding protein dimerisation domain"/>
    <property type="match status" value="1"/>
</dbReference>
<reference evidence="18 19" key="1">
    <citation type="journal article" date="2009" name="PLoS ONE">
        <title>Complete genome sequence of the aerobic CO-oxidizing thermophile Thermomicrobium roseum.</title>
        <authorList>
            <person name="Wu D."/>
            <person name="Raymond J."/>
            <person name="Wu M."/>
            <person name="Chatterji S."/>
            <person name="Ren Q."/>
            <person name="Graham J.E."/>
            <person name="Bryant D.A."/>
            <person name="Robb F."/>
            <person name="Colman A."/>
            <person name="Tallon L.J."/>
            <person name="Badger J.H."/>
            <person name="Madupu R."/>
            <person name="Ward N.L."/>
            <person name="Eisen J.A."/>
        </authorList>
    </citation>
    <scope>NUCLEOTIDE SEQUENCE [LARGE SCALE GENOMIC DNA]</scope>
    <source>
        <strain evidence="19">ATCC 27502 / DSM 5159 / P-2</strain>
    </source>
</reference>
<keyword evidence="9" id="KW-0133">Cell shape</keyword>
<dbReference type="RefSeq" id="WP_015922869.1">
    <property type="nucleotide sequence ID" value="NC_011959.1"/>
</dbReference>
<name>B9L227_THERP</name>
<comment type="subcellular location">
    <subcellularLocation>
        <location evidence="2">Cell membrane</location>
    </subcellularLocation>
    <subcellularLocation>
        <location evidence="1">Membrane</location>
        <topology evidence="1">Single-pass membrane protein</topology>
    </subcellularLocation>
</comment>
<organism evidence="18 19">
    <name type="scientific">Thermomicrobium roseum (strain ATCC 27502 / DSM 5159 / P-2)</name>
    <dbReference type="NCBI Taxonomy" id="309801"/>
    <lineage>
        <taxon>Bacteria</taxon>
        <taxon>Pseudomonadati</taxon>
        <taxon>Thermomicrobiota</taxon>
        <taxon>Thermomicrobia</taxon>
        <taxon>Thermomicrobiales</taxon>
        <taxon>Thermomicrobiaceae</taxon>
        <taxon>Thermomicrobium</taxon>
    </lineage>
</organism>
<feature type="domain" description="Penicillin-binding protein dimerisation" evidence="17">
    <location>
        <begin position="80"/>
        <end position="329"/>
    </location>
</feature>
<sequence>MRTRPARRGLDLPAPKSIAPPEEPEPTRDERMTRRVFLLRGAMVLGFGAVLAKLGIMQLRERPRYQAAAQGSMVRFEPLRAPRGLIVDRNGTVLARNRRSWTVWLVPAELPDDEATYRQVRDQIVAALGLDDVLVVHRPALPPGEERAVLDALGTVLGVPGADLAGLVFSAPKDRKYVIVRDKLRPEEAAALRQEAKRLPGVHVLNRFDYLAQSAAGSAVPVVLADDIPRELALTLAANPAALPGIHVSDDKLVREYPAGPEFAHILGYVGPITKEEYDAAGGDSPANPYRPDDRVGRGGVEQAMEPALRGQHGGRWVQVDARNVIVGELVERRREPVPGLTVVLTIDSTLQKAVTAALAEGIRAADRAAREKGRDPVGSGVAIVLDPRSGEVLALVSLPTYDNQKFVHGLSQAEYQALLDDPFHPLVNYAISGEFPPGSTVKPLLACAGLQEGVITLASTFTCRGAIRVPTVWDEAGGNTYVCWLASGHGEVDVLDGIAQSCNVFFYNVGAPGQTPEGGSEPLHYYIPGDPAKHYFVGLGIERIEQYLRQVFGFGQPTGIELAGEADGLVPNPRWLFQTLREYWSVGDTINVSIGQGHLACTPLQLACALAAIANGGTYYRPRIVRELRDASGQVVRRFEPEAARQLAIAPEHLETVRRGMRRTVTDGTAKGKFVLTGDDIPIAGKTGTAEYGEAENGRYKKAHAWFTAFAPYDDPAVLVLVLIRDGGEGATFAVPVADRILATYFGRISPETGARG</sequence>
<evidence type="ECO:0000256" key="15">
    <source>
        <dbReference type="SAM" id="Phobius"/>
    </source>
</evidence>
<gene>
    <name evidence="18" type="ordered locus">trd_1927</name>
</gene>
<dbReference type="GO" id="GO:0046677">
    <property type="term" value="P:response to antibiotic"/>
    <property type="evidence" value="ECO:0007669"/>
    <property type="project" value="UniProtKB-KW"/>
</dbReference>
<dbReference type="InterPro" id="IPR017790">
    <property type="entry name" value="Penicillin-binding_protein_2"/>
</dbReference>
<dbReference type="InterPro" id="IPR001460">
    <property type="entry name" value="PCN-bd_Tpept"/>
</dbReference>
<evidence type="ECO:0000256" key="5">
    <source>
        <dbReference type="ARBA" id="ARBA00022645"/>
    </source>
</evidence>
<dbReference type="PANTHER" id="PTHR30627">
    <property type="entry name" value="PEPTIDOGLYCAN D,D-TRANSPEPTIDASE"/>
    <property type="match status" value="1"/>
</dbReference>
<dbReference type="Proteomes" id="UP000000447">
    <property type="component" value="Chromosome"/>
</dbReference>
<keyword evidence="4" id="KW-0997">Cell inner membrane</keyword>
<dbReference type="KEGG" id="tro:trd_1927"/>
<dbReference type="STRING" id="309801.trd_1927"/>
<dbReference type="Pfam" id="PF03717">
    <property type="entry name" value="PBP_dimer"/>
    <property type="match status" value="1"/>
</dbReference>
<dbReference type="InterPro" id="IPR050515">
    <property type="entry name" value="Beta-lactam/transpept"/>
</dbReference>
<keyword evidence="7 15" id="KW-0812">Transmembrane</keyword>
<keyword evidence="11 15" id="KW-1133">Transmembrane helix</keyword>
<dbReference type="GO" id="GO:0008800">
    <property type="term" value="F:beta-lactamase activity"/>
    <property type="evidence" value="ECO:0007669"/>
    <property type="project" value="UniProtKB-EC"/>
</dbReference>
<dbReference type="Pfam" id="PF00905">
    <property type="entry name" value="Transpeptidase"/>
    <property type="match status" value="1"/>
</dbReference>
<keyword evidence="10" id="KW-0573">Peptidoglycan synthesis</keyword>
<dbReference type="GO" id="GO:0008658">
    <property type="term" value="F:penicillin binding"/>
    <property type="evidence" value="ECO:0007669"/>
    <property type="project" value="InterPro"/>
</dbReference>
<evidence type="ECO:0000256" key="7">
    <source>
        <dbReference type="ARBA" id="ARBA00022692"/>
    </source>
</evidence>
<dbReference type="InterPro" id="IPR036138">
    <property type="entry name" value="PBP_dimer_sf"/>
</dbReference>
<evidence type="ECO:0000256" key="11">
    <source>
        <dbReference type="ARBA" id="ARBA00022989"/>
    </source>
</evidence>
<dbReference type="InterPro" id="IPR012338">
    <property type="entry name" value="Beta-lactam/transpept-like"/>
</dbReference>
<dbReference type="eggNOG" id="COG0768">
    <property type="taxonomic scope" value="Bacteria"/>
</dbReference>
<dbReference type="GO" id="GO:0009252">
    <property type="term" value="P:peptidoglycan biosynthetic process"/>
    <property type="evidence" value="ECO:0007669"/>
    <property type="project" value="InterPro"/>
</dbReference>
<evidence type="ECO:0000256" key="4">
    <source>
        <dbReference type="ARBA" id="ARBA00022519"/>
    </source>
</evidence>
<dbReference type="InterPro" id="IPR005311">
    <property type="entry name" value="PBP_dimer"/>
</dbReference>
<feature type="region of interest" description="Disordered" evidence="14">
    <location>
        <begin position="1"/>
        <end position="30"/>
    </location>
</feature>
<dbReference type="GO" id="GO:0009002">
    <property type="term" value="F:serine-type D-Ala-D-Ala carboxypeptidase activity"/>
    <property type="evidence" value="ECO:0007669"/>
    <property type="project" value="InterPro"/>
</dbReference>
<dbReference type="NCBIfam" id="TIGR03423">
    <property type="entry name" value="pbp2_mrdA"/>
    <property type="match status" value="1"/>
</dbReference>
<dbReference type="Gene3D" id="3.40.710.10">
    <property type="entry name" value="DD-peptidase/beta-lactamase superfamily"/>
    <property type="match status" value="1"/>
</dbReference>
<evidence type="ECO:0000256" key="12">
    <source>
        <dbReference type="ARBA" id="ARBA00023136"/>
    </source>
</evidence>
<feature type="domain" description="Penicillin-binding protein transpeptidase" evidence="16">
    <location>
        <begin position="381"/>
        <end position="743"/>
    </location>
</feature>
<dbReference type="EMBL" id="CP001275">
    <property type="protein sequence ID" value="ACM05798.1"/>
    <property type="molecule type" value="Genomic_DNA"/>
</dbReference>
<keyword evidence="12 15" id="KW-0472">Membrane</keyword>
<evidence type="ECO:0000259" key="16">
    <source>
        <dbReference type="Pfam" id="PF00905"/>
    </source>
</evidence>
<dbReference type="PANTHER" id="PTHR30627:SF2">
    <property type="entry name" value="PEPTIDOGLYCAN D,D-TRANSPEPTIDASE MRDA"/>
    <property type="match status" value="1"/>
</dbReference>
<evidence type="ECO:0000256" key="10">
    <source>
        <dbReference type="ARBA" id="ARBA00022984"/>
    </source>
</evidence>
<evidence type="ECO:0000256" key="13">
    <source>
        <dbReference type="ARBA" id="ARBA00023316"/>
    </source>
</evidence>
<keyword evidence="19" id="KW-1185">Reference proteome</keyword>
<evidence type="ECO:0000256" key="2">
    <source>
        <dbReference type="ARBA" id="ARBA00004236"/>
    </source>
</evidence>
<dbReference type="SUPFAM" id="SSF56601">
    <property type="entry name" value="beta-lactamase/transpeptidase-like"/>
    <property type="match status" value="1"/>
</dbReference>
<evidence type="ECO:0000256" key="9">
    <source>
        <dbReference type="ARBA" id="ARBA00022960"/>
    </source>
</evidence>
<keyword evidence="13" id="KW-0961">Cell wall biogenesis/degradation</keyword>
<proteinExistence type="predicted"/>
<evidence type="ECO:0000259" key="17">
    <source>
        <dbReference type="Pfam" id="PF03717"/>
    </source>
</evidence>
<dbReference type="GO" id="GO:0005886">
    <property type="term" value="C:plasma membrane"/>
    <property type="evidence" value="ECO:0007669"/>
    <property type="project" value="TreeGrafter"/>
</dbReference>
<evidence type="ECO:0000256" key="6">
    <source>
        <dbReference type="ARBA" id="ARBA00022670"/>
    </source>
</evidence>
<evidence type="ECO:0000256" key="8">
    <source>
        <dbReference type="ARBA" id="ARBA00022801"/>
    </source>
</evidence>
<protein>
    <submittedName>
        <fullName evidence="18">Penicillin-binding protein</fullName>
    </submittedName>
</protein>
<accession>B9L227</accession>
<keyword evidence="5" id="KW-0121">Carboxypeptidase</keyword>
<keyword evidence="3" id="KW-1003">Cell membrane</keyword>
<dbReference type="Gene3D" id="3.90.1310.10">
    <property type="entry name" value="Penicillin-binding protein 2a (Domain 2)"/>
    <property type="match status" value="2"/>
</dbReference>
<dbReference type="GO" id="GO:0071555">
    <property type="term" value="P:cell wall organization"/>
    <property type="evidence" value="ECO:0007669"/>
    <property type="project" value="TreeGrafter"/>
</dbReference>
<dbReference type="HOGENOM" id="CLU_009289_1_2_0"/>
<evidence type="ECO:0000313" key="18">
    <source>
        <dbReference type="EMBL" id="ACM05798.1"/>
    </source>
</evidence>
<feature type="transmembrane region" description="Helical" evidence="15">
    <location>
        <begin position="37"/>
        <end position="56"/>
    </location>
</feature>
<keyword evidence="8" id="KW-0378">Hydrolase</keyword>
<keyword evidence="6" id="KW-0645">Protease</keyword>
<evidence type="ECO:0000256" key="1">
    <source>
        <dbReference type="ARBA" id="ARBA00004167"/>
    </source>
</evidence>
<evidence type="ECO:0000256" key="3">
    <source>
        <dbReference type="ARBA" id="ARBA00022475"/>
    </source>
</evidence>
<evidence type="ECO:0000256" key="14">
    <source>
        <dbReference type="SAM" id="MobiDB-lite"/>
    </source>
</evidence>
<evidence type="ECO:0000313" key="19">
    <source>
        <dbReference type="Proteomes" id="UP000000447"/>
    </source>
</evidence>
<dbReference type="AlphaFoldDB" id="B9L227"/>